<gene>
    <name evidence="1" type="primary">KCND2</name>
</gene>
<dbReference type="AlphaFoldDB" id="A0A0S7ETE4"/>
<organism evidence="1">
    <name type="scientific">Poeciliopsis prolifica</name>
    <name type="common">blackstripe livebearer</name>
    <dbReference type="NCBI Taxonomy" id="188132"/>
    <lineage>
        <taxon>Eukaryota</taxon>
        <taxon>Metazoa</taxon>
        <taxon>Chordata</taxon>
        <taxon>Craniata</taxon>
        <taxon>Vertebrata</taxon>
        <taxon>Euteleostomi</taxon>
        <taxon>Actinopterygii</taxon>
        <taxon>Neopterygii</taxon>
        <taxon>Teleostei</taxon>
        <taxon>Neoteleostei</taxon>
        <taxon>Acanthomorphata</taxon>
        <taxon>Ovalentaria</taxon>
        <taxon>Atherinomorphae</taxon>
        <taxon>Cyprinodontiformes</taxon>
        <taxon>Poeciliidae</taxon>
        <taxon>Poeciliinae</taxon>
        <taxon>Poeciliopsis</taxon>
    </lineage>
</organism>
<protein>
    <submittedName>
        <fullName evidence="1">KCND2</fullName>
    </submittedName>
</protein>
<proteinExistence type="predicted"/>
<name>A0A0S7ETE4_9TELE</name>
<evidence type="ECO:0000313" key="1">
    <source>
        <dbReference type="EMBL" id="JAO06304.1"/>
    </source>
</evidence>
<sequence length="116" mass="12656">MGSHKRREREKANFLELSVTKAFVFFMETDSHGCEIFHKSRLPANASQGQLTLAVFLLSRSSLNAKLDETVPLKCDEAYISPSMVRLSAPVATSSGDASTATTTYSQSNIVRVSAL</sequence>
<dbReference type="EMBL" id="GBYX01475371">
    <property type="protein sequence ID" value="JAO06304.1"/>
    <property type="molecule type" value="Transcribed_RNA"/>
</dbReference>
<accession>A0A0S7ETE4</accession>
<reference evidence="1" key="1">
    <citation type="submission" date="2014-12" db="EMBL/GenBank/DDBJ databases">
        <title>Parallel Evolution in Life History Adaptation Evident in the Tissue-Specific Poeciliopsis prolifica transcriptome.</title>
        <authorList>
            <person name="Jue N.K."/>
            <person name="Foley R.J."/>
            <person name="Obergfell C."/>
            <person name="Reznick D.N."/>
            <person name="O'Neill R.J."/>
            <person name="O'Neill M.J."/>
        </authorList>
    </citation>
    <scope>NUCLEOTIDE SEQUENCE</scope>
</reference>